<evidence type="ECO:0000256" key="6">
    <source>
        <dbReference type="ARBA" id="ARBA00022927"/>
    </source>
</evidence>
<dbReference type="PANTHER" id="PTHR44390:SF1">
    <property type="entry name" value="CENTROSOMAL PROTEIN OF 41 KDA"/>
    <property type="match status" value="1"/>
</dbReference>
<dbReference type="EMBL" id="RRYP01025223">
    <property type="protein sequence ID" value="TNV71974.1"/>
    <property type="molecule type" value="Genomic_DNA"/>
</dbReference>
<keyword evidence="3" id="KW-0813">Transport</keyword>
<evidence type="ECO:0000256" key="11">
    <source>
        <dbReference type="SAM" id="MobiDB-lite"/>
    </source>
</evidence>
<keyword evidence="14" id="KW-1185">Reference proteome</keyword>
<evidence type="ECO:0000313" key="14">
    <source>
        <dbReference type="Proteomes" id="UP000785679"/>
    </source>
</evidence>
<dbReference type="Gene3D" id="3.40.250.10">
    <property type="entry name" value="Rhodanese-like domain"/>
    <property type="match status" value="1"/>
</dbReference>
<reference evidence="13" key="1">
    <citation type="submission" date="2019-06" db="EMBL/GenBank/DDBJ databases">
        <authorList>
            <person name="Zheng W."/>
        </authorList>
    </citation>
    <scope>NUCLEOTIDE SEQUENCE</scope>
    <source>
        <strain evidence="13">QDHG01</strain>
    </source>
</reference>
<evidence type="ECO:0000256" key="10">
    <source>
        <dbReference type="ARBA" id="ARBA00038465"/>
    </source>
</evidence>
<name>A0A8J8SVA1_HALGN</name>
<keyword evidence="7" id="KW-0969">Cilium</keyword>
<keyword evidence="4" id="KW-0963">Cytoplasm</keyword>
<keyword evidence="8" id="KW-0206">Cytoskeleton</keyword>
<evidence type="ECO:0000256" key="4">
    <source>
        <dbReference type="ARBA" id="ARBA00022490"/>
    </source>
</evidence>
<accession>A0A8J8SVA1</accession>
<comment type="caution">
    <text evidence="13">The sequence shown here is derived from an EMBL/GenBank/DDBJ whole genome shotgun (WGS) entry which is preliminary data.</text>
</comment>
<dbReference type="InterPro" id="IPR051889">
    <property type="entry name" value="CEP41"/>
</dbReference>
<keyword evidence="5" id="KW-0970">Cilium biogenesis/degradation</keyword>
<dbReference type="InterPro" id="IPR001763">
    <property type="entry name" value="Rhodanese-like_dom"/>
</dbReference>
<dbReference type="GO" id="GO:0060271">
    <property type="term" value="P:cilium assembly"/>
    <property type="evidence" value="ECO:0007669"/>
    <property type="project" value="TreeGrafter"/>
</dbReference>
<dbReference type="PANTHER" id="PTHR44390">
    <property type="entry name" value="CENTROSOMAL PROTEIN OF 41 KDA"/>
    <property type="match status" value="1"/>
</dbReference>
<feature type="domain" description="Rhodanese" evidence="12">
    <location>
        <begin position="24"/>
        <end position="119"/>
    </location>
</feature>
<evidence type="ECO:0000256" key="3">
    <source>
        <dbReference type="ARBA" id="ARBA00022448"/>
    </source>
</evidence>
<evidence type="ECO:0000259" key="12">
    <source>
        <dbReference type="PROSITE" id="PS50206"/>
    </source>
</evidence>
<gene>
    <name evidence="13" type="ORF">FGO68_gene3914</name>
</gene>
<proteinExistence type="inferred from homology"/>
<evidence type="ECO:0000256" key="2">
    <source>
        <dbReference type="ARBA" id="ARBA00004300"/>
    </source>
</evidence>
<feature type="region of interest" description="Disordered" evidence="11">
    <location>
        <begin position="121"/>
        <end position="172"/>
    </location>
</feature>
<dbReference type="GO" id="GO:0036064">
    <property type="term" value="C:ciliary basal body"/>
    <property type="evidence" value="ECO:0007669"/>
    <property type="project" value="TreeGrafter"/>
</dbReference>
<organism evidence="13 14">
    <name type="scientific">Halteria grandinella</name>
    <dbReference type="NCBI Taxonomy" id="5974"/>
    <lineage>
        <taxon>Eukaryota</taxon>
        <taxon>Sar</taxon>
        <taxon>Alveolata</taxon>
        <taxon>Ciliophora</taxon>
        <taxon>Intramacronucleata</taxon>
        <taxon>Spirotrichea</taxon>
        <taxon>Stichotrichia</taxon>
        <taxon>Sporadotrichida</taxon>
        <taxon>Halteriidae</taxon>
        <taxon>Halteria</taxon>
    </lineage>
</organism>
<dbReference type="SMART" id="SM00450">
    <property type="entry name" value="RHOD"/>
    <property type="match status" value="1"/>
</dbReference>
<evidence type="ECO:0000256" key="7">
    <source>
        <dbReference type="ARBA" id="ARBA00023069"/>
    </source>
</evidence>
<evidence type="ECO:0000313" key="13">
    <source>
        <dbReference type="EMBL" id="TNV71974.1"/>
    </source>
</evidence>
<dbReference type="SUPFAM" id="SSF52821">
    <property type="entry name" value="Rhodanese/Cell cycle control phosphatase"/>
    <property type="match status" value="1"/>
</dbReference>
<dbReference type="AlphaFoldDB" id="A0A8J8SVA1"/>
<dbReference type="GO" id="GO:0005813">
    <property type="term" value="C:centrosome"/>
    <property type="evidence" value="ECO:0007669"/>
    <property type="project" value="UniProtKB-SubCell"/>
</dbReference>
<evidence type="ECO:0000256" key="1">
    <source>
        <dbReference type="ARBA" id="ARBA00004120"/>
    </source>
</evidence>
<feature type="compositionally biased region" description="Low complexity" evidence="11">
    <location>
        <begin position="149"/>
        <end position="172"/>
    </location>
</feature>
<keyword evidence="6" id="KW-0653">Protein transport</keyword>
<dbReference type="OrthoDB" id="70250at2759"/>
<comment type="similarity">
    <text evidence="10">Belongs to the CEP41 family.</text>
</comment>
<evidence type="ECO:0000256" key="8">
    <source>
        <dbReference type="ARBA" id="ARBA00023212"/>
    </source>
</evidence>
<dbReference type="CDD" id="cd00158">
    <property type="entry name" value="RHOD"/>
    <property type="match status" value="1"/>
</dbReference>
<dbReference type="Proteomes" id="UP000785679">
    <property type="component" value="Unassembled WGS sequence"/>
</dbReference>
<keyword evidence="9" id="KW-0966">Cell projection</keyword>
<sequence length="172" mass="19279">MSHQSEAVKSVTTTQAGDLAGVSSETNFILLDLREEEDYAKWHIKEAINFPAPNISRDKTFAQLLRFKNKPNKLIVVYLSDERQGTQYAKVLFEKGFDNIYLLTGGLEKFLETSYELVEGEDVPSKPKPPAIPLAPRKSSANQQSYIMRATSATSKMMSSSSRSQSSSFFKK</sequence>
<dbReference type="PROSITE" id="PS50206">
    <property type="entry name" value="RHODANESE_3"/>
    <property type="match status" value="1"/>
</dbReference>
<evidence type="ECO:0000256" key="9">
    <source>
        <dbReference type="ARBA" id="ARBA00023273"/>
    </source>
</evidence>
<comment type="subcellular location">
    <subcellularLocation>
        <location evidence="1">Cytoplasm</location>
        <location evidence="1">Cytoskeleton</location>
        <location evidence="1">Cilium basal body</location>
    </subcellularLocation>
    <subcellularLocation>
        <location evidence="2">Cytoplasm</location>
        <location evidence="2">Cytoskeleton</location>
        <location evidence="2">Microtubule organizing center</location>
        <location evidence="2">Centrosome</location>
    </subcellularLocation>
</comment>
<dbReference type="GO" id="GO:0015031">
    <property type="term" value="P:protein transport"/>
    <property type="evidence" value="ECO:0007669"/>
    <property type="project" value="UniProtKB-KW"/>
</dbReference>
<dbReference type="InterPro" id="IPR036873">
    <property type="entry name" value="Rhodanese-like_dom_sf"/>
</dbReference>
<protein>
    <recommendedName>
        <fullName evidence="12">Rhodanese domain-containing protein</fullName>
    </recommendedName>
</protein>
<evidence type="ECO:0000256" key="5">
    <source>
        <dbReference type="ARBA" id="ARBA00022794"/>
    </source>
</evidence>
<dbReference type="Pfam" id="PF00581">
    <property type="entry name" value="Rhodanese"/>
    <property type="match status" value="1"/>
</dbReference>